<evidence type="ECO:0000313" key="7">
    <source>
        <dbReference type="EMBL" id="MFA0789969.1"/>
    </source>
</evidence>
<dbReference type="Gene3D" id="3.90.1150.10">
    <property type="entry name" value="Aspartate Aminotransferase, domain 1"/>
    <property type="match status" value="1"/>
</dbReference>
<dbReference type="SUPFAM" id="SSF53383">
    <property type="entry name" value="PLP-dependent transferases"/>
    <property type="match status" value="1"/>
</dbReference>
<dbReference type="EMBL" id="JBGMEL010000004">
    <property type="protein sequence ID" value="MFA0789969.1"/>
    <property type="molecule type" value="Genomic_DNA"/>
</dbReference>
<accession>A0ABV4NK83</accession>
<dbReference type="Proteomes" id="UP001569414">
    <property type="component" value="Unassembled WGS sequence"/>
</dbReference>
<dbReference type="Gene3D" id="3.40.640.10">
    <property type="entry name" value="Type I PLP-dependent aspartate aminotransferase-like (Major domain)"/>
    <property type="match status" value="1"/>
</dbReference>
<dbReference type="GO" id="GO:0008483">
    <property type="term" value="F:transaminase activity"/>
    <property type="evidence" value="ECO:0007669"/>
    <property type="project" value="UniProtKB-KW"/>
</dbReference>
<proteinExistence type="inferred from homology"/>
<gene>
    <name evidence="7" type="ORF">ACCI51_05375</name>
</gene>
<keyword evidence="4 6" id="KW-0663">Pyridoxal phosphate</keyword>
<evidence type="ECO:0000256" key="3">
    <source>
        <dbReference type="ARBA" id="ARBA00022793"/>
    </source>
</evidence>
<dbReference type="PANTHER" id="PTHR11999">
    <property type="entry name" value="GROUP II PYRIDOXAL-5-PHOSPHATE DECARBOXYLASE"/>
    <property type="match status" value="1"/>
</dbReference>
<keyword evidence="7" id="KW-0032">Aminotransferase</keyword>
<organism evidence="7 8">
    <name type="scientific">Microbulbifer echini</name>
    <dbReference type="NCBI Taxonomy" id="1529067"/>
    <lineage>
        <taxon>Bacteria</taxon>
        <taxon>Pseudomonadati</taxon>
        <taxon>Pseudomonadota</taxon>
        <taxon>Gammaproteobacteria</taxon>
        <taxon>Cellvibrionales</taxon>
        <taxon>Microbulbiferaceae</taxon>
        <taxon>Microbulbifer</taxon>
    </lineage>
</organism>
<dbReference type="InterPro" id="IPR002129">
    <property type="entry name" value="PyrdxlP-dep_de-COase"/>
</dbReference>
<comment type="caution">
    <text evidence="7">The sequence shown here is derived from an EMBL/GenBank/DDBJ whole genome shotgun (WGS) entry which is preliminary data.</text>
</comment>
<dbReference type="Pfam" id="PF00282">
    <property type="entry name" value="Pyridoxal_deC"/>
    <property type="match status" value="1"/>
</dbReference>
<dbReference type="InterPro" id="IPR015422">
    <property type="entry name" value="PyrdxlP-dep_Trfase_small"/>
</dbReference>
<dbReference type="RefSeq" id="WP_371842866.1">
    <property type="nucleotide sequence ID" value="NZ_JBGMEL010000004.1"/>
</dbReference>
<dbReference type="InterPro" id="IPR015421">
    <property type="entry name" value="PyrdxlP-dep_Trfase_major"/>
</dbReference>
<evidence type="ECO:0000313" key="8">
    <source>
        <dbReference type="Proteomes" id="UP001569414"/>
    </source>
</evidence>
<reference evidence="7 8" key="1">
    <citation type="submission" date="2024-08" db="EMBL/GenBank/DDBJ databases">
        <authorList>
            <person name="Ishaq N."/>
        </authorList>
    </citation>
    <scope>NUCLEOTIDE SEQUENCE [LARGE SCALE GENOMIC DNA]</scope>
    <source>
        <strain evidence="7 8">JCM 30400</strain>
    </source>
</reference>
<keyword evidence="8" id="KW-1185">Reference proteome</keyword>
<evidence type="ECO:0000256" key="6">
    <source>
        <dbReference type="RuleBase" id="RU000382"/>
    </source>
</evidence>
<evidence type="ECO:0000256" key="5">
    <source>
        <dbReference type="ARBA" id="ARBA00023239"/>
    </source>
</evidence>
<dbReference type="InterPro" id="IPR015424">
    <property type="entry name" value="PyrdxlP-dep_Trfase"/>
</dbReference>
<evidence type="ECO:0000256" key="4">
    <source>
        <dbReference type="ARBA" id="ARBA00022898"/>
    </source>
</evidence>
<evidence type="ECO:0000256" key="2">
    <source>
        <dbReference type="ARBA" id="ARBA00009533"/>
    </source>
</evidence>
<name>A0ABV4NK83_9GAMM</name>
<protein>
    <submittedName>
        <fullName evidence="7">Aspartate aminotransferase family protein</fullName>
    </submittedName>
</protein>
<comment type="similarity">
    <text evidence="2 6">Belongs to the group II decarboxylase family.</text>
</comment>
<keyword evidence="3" id="KW-0210">Decarboxylase</keyword>
<keyword evidence="5 6" id="KW-0456">Lyase</keyword>
<dbReference type="PANTHER" id="PTHR11999:SF70">
    <property type="entry name" value="MIP05841P"/>
    <property type="match status" value="1"/>
</dbReference>
<keyword evidence="7" id="KW-0808">Transferase</keyword>
<comment type="cofactor">
    <cofactor evidence="1 6">
        <name>pyridoxal 5'-phosphate</name>
        <dbReference type="ChEBI" id="CHEBI:597326"/>
    </cofactor>
</comment>
<dbReference type="InterPro" id="IPR010977">
    <property type="entry name" value="Aromatic_deC"/>
</dbReference>
<evidence type="ECO:0000256" key="1">
    <source>
        <dbReference type="ARBA" id="ARBA00001933"/>
    </source>
</evidence>
<sequence>MKKNKMTSNLKSLKALSEASRCAEEYISKIRERRVSPSPLDLSELERLNSSLPHKGQEAQQVIAELHHYASPATVASTGGRFFGLVVGGSTPAAMGASILNAAWDQVAVLESSAPSAVYLERIAAQWLLQLLELPEESSVGFTTGSSMANMVCLAAARNHQYEKLGIDLAKKGLAGAPPLRIIVSEESHVTVHKALSILGIGTDQLVKAPCDNQGRVLVGSFPELDETTIVCLQAGNVNSGHFDPFEEIIPRAKAAGAWVHVDGAFGLWAAASPRQRYLTAGVALADSWTVDGHKWLNTPYDCGVAICREARAVHRVMTTQAPYLLSGVQVPPKDMVPEFSRRARGVEVWAAIQEMGCEGVANLVERCCDFARQFADGLANLGFEILNEVVLNQVVASINDESALQQIVGIVQEEGVCWFGTTVWRDRMALRLSVSSWATTAEDITLSLDSIRRAMEQVLEFKE</sequence>